<gene>
    <name evidence="4" type="ORF">DWG24_18980</name>
</gene>
<evidence type="ECO:0000313" key="5">
    <source>
        <dbReference type="Proteomes" id="UP000500801"/>
    </source>
</evidence>
<feature type="domain" description="Pesticin C-terminal" evidence="3">
    <location>
        <begin position="27"/>
        <end position="164"/>
    </location>
</feature>
<dbReference type="InterPro" id="IPR023347">
    <property type="entry name" value="Lysozyme_dom_sf"/>
</dbReference>
<dbReference type="GO" id="GO:0003796">
    <property type="term" value="F:lysozyme activity"/>
    <property type="evidence" value="ECO:0007669"/>
    <property type="project" value="InterPro"/>
</dbReference>
<dbReference type="Proteomes" id="UP000500801">
    <property type="component" value="Chromosome"/>
</dbReference>
<evidence type="ECO:0000259" key="3">
    <source>
        <dbReference type="Pfam" id="PF16754"/>
    </source>
</evidence>
<dbReference type="Gene3D" id="1.10.530.40">
    <property type="match status" value="1"/>
</dbReference>
<evidence type="ECO:0000256" key="2">
    <source>
        <dbReference type="ARBA" id="ARBA00022638"/>
    </source>
</evidence>
<sequence length="199" mass="22368">MDIKEGSFTFNAEGDDIPGSLYFSRKIHWPGNPSICKDIASGVTIGRGFDLGQRTQTESYYHLVSAGVPQNKAIAISEGAGMRGCDASAFVIQNRDKVGEITHSQQANLFRLSFAMYITRAKGFYNKYKNPNAVSWDAMNSRMKDIFIDMIYQGAMRVRYVPSFERNAPEDVILLIKNTPSLAAYDKSRKRIVYLKEAK</sequence>
<name>A0AAE6Z276_9GAMM</name>
<dbReference type="EMBL" id="CP033622">
    <property type="protein sequence ID" value="QIZ52677.1"/>
    <property type="molecule type" value="Genomic_DNA"/>
</dbReference>
<reference evidence="4 5" key="1">
    <citation type="submission" date="2018-11" db="EMBL/GenBank/DDBJ databases">
        <title>Complete genome sequence of Dickeya zeae strain CE1 infecting Canna edulis Ker-Gawl. in China.</title>
        <authorList>
            <person name="Zhang J."/>
            <person name="Lin B."/>
            <person name="Shen H."/>
            <person name="Jiang S."/>
            <person name="Pu X."/>
            <person name="Sun D."/>
        </authorList>
    </citation>
    <scope>NUCLEOTIDE SEQUENCE [LARGE SCALE GENOMIC DNA]</scope>
    <source>
        <strain evidence="4 5">CE1</strain>
    </source>
</reference>
<dbReference type="CDD" id="cd16903">
    <property type="entry name" value="pesticin_lyz-like"/>
    <property type="match status" value="1"/>
</dbReference>
<dbReference type="InterPro" id="IPR031922">
    <property type="entry name" value="Pesticin_C"/>
</dbReference>
<proteinExistence type="predicted"/>
<keyword evidence="2" id="KW-0081">Bacteriolytic enzyme</keyword>
<dbReference type="GO" id="GO:0031640">
    <property type="term" value="P:killing of cells of another organism"/>
    <property type="evidence" value="ECO:0007669"/>
    <property type="project" value="UniProtKB-KW"/>
</dbReference>
<dbReference type="AlphaFoldDB" id="A0AAE6Z276"/>
<protein>
    <recommendedName>
        <fullName evidence="3">Pesticin C-terminal domain-containing protein</fullName>
    </recommendedName>
</protein>
<evidence type="ECO:0000256" key="1">
    <source>
        <dbReference type="ARBA" id="ARBA00022529"/>
    </source>
</evidence>
<dbReference type="RefSeq" id="WP_168363643.1">
    <property type="nucleotide sequence ID" value="NZ_CP033622.1"/>
</dbReference>
<accession>A0AAE6Z276</accession>
<evidence type="ECO:0000313" key="4">
    <source>
        <dbReference type="EMBL" id="QIZ52677.1"/>
    </source>
</evidence>
<organism evidence="4 5">
    <name type="scientific">Dickeya zeae</name>
    <dbReference type="NCBI Taxonomy" id="204042"/>
    <lineage>
        <taxon>Bacteria</taxon>
        <taxon>Pseudomonadati</taxon>
        <taxon>Pseudomonadota</taxon>
        <taxon>Gammaproteobacteria</taxon>
        <taxon>Enterobacterales</taxon>
        <taxon>Pectobacteriaceae</taxon>
        <taxon>Dickeya</taxon>
    </lineage>
</organism>
<dbReference type="Pfam" id="PF16754">
    <property type="entry name" value="Pesticin"/>
    <property type="match status" value="1"/>
</dbReference>
<dbReference type="GO" id="GO:0042742">
    <property type="term" value="P:defense response to bacterium"/>
    <property type="evidence" value="ECO:0007669"/>
    <property type="project" value="UniProtKB-KW"/>
</dbReference>
<keyword evidence="1" id="KW-0929">Antimicrobial</keyword>